<keyword evidence="7" id="KW-0539">Nucleus</keyword>
<feature type="domain" description="C2H2-type" evidence="11">
    <location>
        <begin position="76"/>
        <end position="103"/>
    </location>
</feature>
<keyword evidence="5 9" id="KW-0863">Zinc-finger</keyword>
<keyword evidence="2" id="KW-0678">Repressor</keyword>
<comment type="similarity">
    <text evidence="8">Belongs to the pacC/RIM101 family.</text>
</comment>
<dbReference type="PANTHER" id="PTHR47257:SF1">
    <property type="entry name" value="PH-RESPONSE TRANSCRIPTION FACTOR PACC_RIM101"/>
    <property type="match status" value="1"/>
</dbReference>
<dbReference type="PROSITE" id="PS00028">
    <property type="entry name" value="ZINC_FINGER_C2H2_1"/>
    <property type="match status" value="2"/>
</dbReference>
<feature type="region of interest" description="Disordered" evidence="10">
    <location>
        <begin position="115"/>
        <end position="151"/>
    </location>
</feature>
<evidence type="ECO:0000256" key="10">
    <source>
        <dbReference type="SAM" id="MobiDB-lite"/>
    </source>
</evidence>
<name>A0A0D6ETB2_SPOSA</name>
<organism evidence="12 13">
    <name type="scientific">Sporidiobolus salmonicolor</name>
    <name type="common">Yeast-like fungus</name>
    <name type="synonym">Sporobolomyces salmonicolor</name>
    <dbReference type="NCBI Taxonomy" id="5005"/>
    <lineage>
        <taxon>Eukaryota</taxon>
        <taxon>Fungi</taxon>
        <taxon>Dikarya</taxon>
        <taxon>Basidiomycota</taxon>
        <taxon>Pucciniomycotina</taxon>
        <taxon>Microbotryomycetes</taxon>
        <taxon>Sporidiobolales</taxon>
        <taxon>Sporidiobolaceae</taxon>
        <taxon>Sporobolomyces</taxon>
    </lineage>
</organism>
<evidence type="ECO:0000256" key="9">
    <source>
        <dbReference type="PROSITE-ProRule" id="PRU00042"/>
    </source>
</evidence>
<proteinExistence type="inferred from homology"/>
<dbReference type="Gene3D" id="3.30.160.60">
    <property type="entry name" value="Classic Zinc Finger"/>
    <property type="match status" value="2"/>
</dbReference>
<comment type="subcellular location">
    <subcellularLocation>
        <location evidence="1">Nucleus</location>
    </subcellularLocation>
</comment>
<feature type="non-terminal residue" evidence="12">
    <location>
        <position position="1"/>
    </location>
</feature>
<accession>A0A0D6ETB2</accession>
<evidence type="ECO:0000256" key="5">
    <source>
        <dbReference type="ARBA" id="ARBA00022771"/>
    </source>
</evidence>
<feature type="compositionally biased region" description="Low complexity" evidence="10">
    <location>
        <begin position="296"/>
        <end position="324"/>
    </location>
</feature>
<dbReference type="EMBL" id="CENE01000044">
    <property type="protein sequence ID" value="CEQ43021.1"/>
    <property type="molecule type" value="Genomic_DNA"/>
</dbReference>
<evidence type="ECO:0000256" key="7">
    <source>
        <dbReference type="ARBA" id="ARBA00023242"/>
    </source>
</evidence>
<dbReference type="InterPro" id="IPR036236">
    <property type="entry name" value="Znf_C2H2_sf"/>
</dbReference>
<evidence type="ECO:0000313" key="13">
    <source>
        <dbReference type="Proteomes" id="UP000243876"/>
    </source>
</evidence>
<dbReference type="SMART" id="SM00355">
    <property type="entry name" value="ZnF_C2H2"/>
    <property type="match status" value="3"/>
</dbReference>
<dbReference type="AlphaFoldDB" id="A0A0D6ETB2"/>
<reference evidence="13" key="1">
    <citation type="submission" date="2015-02" db="EMBL/GenBank/DDBJ databases">
        <authorList>
            <person name="Gon?alves P."/>
        </authorList>
    </citation>
    <scope>NUCLEOTIDE SEQUENCE [LARGE SCALE GENOMIC DNA]</scope>
</reference>
<evidence type="ECO:0000256" key="6">
    <source>
        <dbReference type="ARBA" id="ARBA00022833"/>
    </source>
</evidence>
<feature type="compositionally biased region" description="Low complexity" evidence="10">
    <location>
        <begin position="705"/>
        <end position="753"/>
    </location>
</feature>
<feature type="region of interest" description="Disordered" evidence="10">
    <location>
        <begin position="285"/>
        <end position="381"/>
    </location>
</feature>
<keyword evidence="6" id="KW-0862">Zinc</keyword>
<dbReference type="InterPro" id="IPR013087">
    <property type="entry name" value="Znf_C2H2_type"/>
</dbReference>
<dbReference type="Proteomes" id="UP000243876">
    <property type="component" value="Unassembled WGS sequence"/>
</dbReference>
<dbReference type="FunFam" id="3.30.160.60:FF:002343">
    <property type="entry name" value="Zinc finger protein 33A"/>
    <property type="match status" value="1"/>
</dbReference>
<sequence>MTKKEENEENICRWLECLQQFDTAEELFNHVCSLHIGRKSAGTLSLECRWTGCHAKASKRDHLTSHCRVHIALKPHVCTICTKAFKRPQDLKKHEKIHTEEHHATHKQAKAVIGHDPSPAPPFQQLHQQQHPQPPHFGHPHPQTDKGQPVQQVPYPFSFPTIGYPYPVFPGQHGLQNQLGQQLPAHLGGGGVDTLAQYIALQQQLNSQAQAAVSQGLAMPNLSGISLPPGYPIQLGQSPFAIGPQGISFLPQGVFPYGGATQFAFSTSGHSQPQIVQAPQLQRNASIPTAPPPALPSSTPHHPQQQQQSLYPSLPASLYPSPTSVPLSIKQEDHPSPANSQKSHYSSSLSPGGVPALSPPSLSTPENSFSPSPDLESDNSARRAYSGNAVAGKKRGFDEAAGQFLGNLKNKRFQDQDTVNAQLDALSSFLMTPDMSNAPALTPGRTVDDSSSSNGSDCGRPEGSFDREEVDTINQLLLSLGQTLDDPTALPPPAVHEPYSQSAVFSHQPEQHPIAPLPTSYTQSNGALYPTLPSLDRTLSTKSASHHATYSTNTYAYGPTPTGQELNPLASVRLSKPAAAPTIANDYRQPQYHHVARLQRAAPVAEEEEAMEIDDEVTEAAAALLMGKGYSASSVRSKSKDPTDSPLQLQLPSLAVVIRSALEGPRLAPIQTSVPPSSSSISIASPPTLPHIRDILSPYRSNDIPESPLSPTSSSASVFASPPLSSSSATSRPLYPSLSSISSTSSSASRPVSAGGVERLTHRVHKMRLPSTSSEISTADALETASSTLDTEDLSASSDEDDEDHPNARFKKSRVESPQPMAAKEEPEEDDLEELKDDPDEERDEKARLAARRKATIAYLVMYVNAKYREHLAKKGVAKLRKAIKPSPLVPKVEGAKAEA</sequence>
<evidence type="ECO:0000256" key="2">
    <source>
        <dbReference type="ARBA" id="ARBA00022491"/>
    </source>
</evidence>
<evidence type="ECO:0000256" key="4">
    <source>
        <dbReference type="ARBA" id="ARBA00022737"/>
    </source>
</evidence>
<evidence type="ECO:0000313" key="12">
    <source>
        <dbReference type="EMBL" id="CEQ43021.1"/>
    </source>
</evidence>
<feature type="region of interest" description="Disordered" evidence="10">
    <location>
        <begin position="694"/>
        <end position="848"/>
    </location>
</feature>
<dbReference type="OrthoDB" id="6155966at2759"/>
<feature type="compositionally biased region" description="Acidic residues" evidence="10">
    <location>
        <begin position="826"/>
        <end position="843"/>
    </location>
</feature>
<feature type="domain" description="C2H2-type" evidence="11">
    <location>
        <begin position="10"/>
        <end position="40"/>
    </location>
</feature>
<dbReference type="InterPro" id="IPR050806">
    <property type="entry name" value="pacC/RIM101"/>
</dbReference>
<evidence type="ECO:0000256" key="1">
    <source>
        <dbReference type="ARBA" id="ARBA00004123"/>
    </source>
</evidence>
<feature type="region of interest" description="Disordered" evidence="10">
    <location>
        <begin position="436"/>
        <end position="467"/>
    </location>
</feature>
<keyword evidence="13" id="KW-1185">Reference proteome</keyword>
<feature type="compositionally biased region" description="Acidic residues" evidence="10">
    <location>
        <begin position="790"/>
        <end position="804"/>
    </location>
</feature>
<dbReference type="PANTHER" id="PTHR47257">
    <property type="entry name" value="PH-RESPONSE TRANSCRIPTION FACTOR PACC/RIM101"/>
    <property type="match status" value="1"/>
</dbReference>
<protein>
    <submittedName>
        <fullName evidence="12">SPOSA6832_04897-mRNA-1:cds</fullName>
    </submittedName>
</protein>
<feature type="compositionally biased region" description="Polar residues" evidence="10">
    <location>
        <begin position="360"/>
        <end position="371"/>
    </location>
</feature>
<evidence type="ECO:0000256" key="3">
    <source>
        <dbReference type="ARBA" id="ARBA00022723"/>
    </source>
</evidence>
<dbReference type="GO" id="GO:0008270">
    <property type="term" value="F:zinc ion binding"/>
    <property type="evidence" value="ECO:0007669"/>
    <property type="project" value="UniProtKB-KW"/>
</dbReference>
<evidence type="ECO:0000256" key="8">
    <source>
        <dbReference type="ARBA" id="ARBA00038089"/>
    </source>
</evidence>
<feature type="domain" description="C2H2-type" evidence="11">
    <location>
        <begin position="46"/>
        <end position="75"/>
    </location>
</feature>
<dbReference type="GO" id="GO:0005634">
    <property type="term" value="C:nucleus"/>
    <property type="evidence" value="ECO:0007669"/>
    <property type="project" value="UniProtKB-SubCell"/>
</dbReference>
<gene>
    <name evidence="12" type="primary">SPOSA6832_04897</name>
</gene>
<evidence type="ECO:0000259" key="11">
    <source>
        <dbReference type="PROSITE" id="PS50157"/>
    </source>
</evidence>
<dbReference type="SUPFAM" id="SSF57667">
    <property type="entry name" value="beta-beta-alpha zinc fingers"/>
    <property type="match status" value="2"/>
</dbReference>
<keyword evidence="3" id="KW-0479">Metal-binding</keyword>
<feature type="compositionally biased region" description="Polar residues" evidence="10">
    <location>
        <begin position="337"/>
        <end position="350"/>
    </location>
</feature>
<keyword evidence="4" id="KW-0677">Repeat</keyword>
<dbReference type="PROSITE" id="PS50157">
    <property type="entry name" value="ZINC_FINGER_C2H2_2"/>
    <property type="match status" value="3"/>
</dbReference>
<dbReference type="GO" id="GO:0045944">
    <property type="term" value="P:positive regulation of transcription by RNA polymerase II"/>
    <property type="evidence" value="ECO:0007669"/>
    <property type="project" value="TreeGrafter"/>
</dbReference>